<comment type="caution">
    <text evidence="1">The sequence shown here is derived from an EMBL/GenBank/DDBJ whole genome shotgun (WGS) entry which is preliminary data.</text>
</comment>
<dbReference type="EMBL" id="JAGZMU010000005">
    <property type="protein sequence ID" value="MBS4893724.1"/>
    <property type="molecule type" value="Genomic_DNA"/>
</dbReference>
<sequence>MVKRGYCKYCEKRTKESEKIQPNGIGIVHIECHRKALLERFDEEIVEEKISNLIQIQQEKLRLKLEKEKLKSHKKLQAVKNGNLDKEHRSKFYEWVNNSYDINLTKYAFVRIAEVVNGTYKGLKEGISYEDLLIMFQKQKSNLDRIADDKKRKGNEFKNNLNRFYFDLAVIVGKYDSYKKWKEQQRQKVAAMEDIKKAHNSILHIESKKVNKKISENNDNINDLLDEVF</sequence>
<organism evidence="1 2">
    <name type="scientific">Veillonella parvula</name>
    <name type="common">Staphylococcus parvulus</name>
    <dbReference type="NCBI Taxonomy" id="29466"/>
    <lineage>
        <taxon>Bacteria</taxon>
        <taxon>Bacillati</taxon>
        <taxon>Bacillota</taxon>
        <taxon>Negativicutes</taxon>
        <taxon>Veillonellales</taxon>
        <taxon>Veillonellaceae</taxon>
        <taxon>Veillonella</taxon>
    </lineage>
</organism>
<reference evidence="1" key="1">
    <citation type="submission" date="2021-02" db="EMBL/GenBank/DDBJ databases">
        <title>Infant gut strain persistence is associated with maternal origin, phylogeny, and functional potential including surface adhesion and iron acquisition.</title>
        <authorList>
            <person name="Lou Y.C."/>
        </authorList>
    </citation>
    <scope>NUCLEOTIDE SEQUENCE</scope>
    <source>
        <strain evidence="1">L3_108_031G1_dasL3_108_031G1_concoct_20</strain>
    </source>
</reference>
<name>A0A943A449_VEIPA</name>
<gene>
    <name evidence="1" type="ORF">KHZ90_08115</name>
</gene>
<dbReference type="RefSeq" id="WP_278467882.1">
    <property type="nucleotide sequence ID" value="NZ_JAGZMU010000005.1"/>
</dbReference>
<protein>
    <submittedName>
        <fullName evidence="1">Uncharacterized protein</fullName>
    </submittedName>
</protein>
<accession>A0A943A449</accession>
<proteinExistence type="predicted"/>
<evidence type="ECO:0000313" key="2">
    <source>
        <dbReference type="Proteomes" id="UP000778864"/>
    </source>
</evidence>
<evidence type="ECO:0000313" key="1">
    <source>
        <dbReference type="EMBL" id="MBS4893724.1"/>
    </source>
</evidence>
<dbReference type="Proteomes" id="UP000778864">
    <property type="component" value="Unassembled WGS sequence"/>
</dbReference>
<dbReference type="AlphaFoldDB" id="A0A943A449"/>